<dbReference type="AlphaFoldDB" id="A0A2N5SN36"/>
<reference evidence="4 5" key="1">
    <citation type="submission" date="2017-11" db="EMBL/GenBank/DDBJ databases">
        <title>De novo assembly and phasing of dikaryotic genomes from two isolates of Puccinia coronata f. sp. avenae, the causal agent of oat crown rust.</title>
        <authorList>
            <person name="Miller M.E."/>
            <person name="Zhang Y."/>
            <person name="Omidvar V."/>
            <person name="Sperschneider J."/>
            <person name="Schwessinger B."/>
            <person name="Raley C."/>
            <person name="Palmer J.M."/>
            <person name="Garnica D."/>
            <person name="Upadhyaya N."/>
            <person name="Rathjen J."/>
            <person name="Taylor J.M."/>
            <person name="Park R.F."/>
            <person name="Dodds P.N."/>
            <person name="Hirsch C.D."/>
            <person name="Kianian S.F."/>
            <person name="Figueroa M."/>
        </authorList>
    </citation>
    <scope>NUCLEOTIDE SEQUENCE [LARGE SCALE GENOMIC DNA]</scope>
    <source>
        <strain evidence="2">12NC29</strain>
        <strain evidence="3">12SD80</strain>
    </source>
</reference>
<evidence type="ECO:0000256" key="1">
    <source>
        <dbReference type="SAM" id="MobiDB-lite"/>
    </source>
</evidence>
<feature type="region of interest" description="Disordered" evidence="1">
    <location>
        <begin position="107"/>
        <end position="149"/>
    </location>
</feature>
<feature type="region of interest" description="Disordered" evidence="1">
    <location>
        <begin position="25"/>
        <end position="58"/>
    </location>
</feature>
<gene>
    <name evidence="2" type="ORF">PCANC_25169</name>
    <name evidence="3" type="ORF">PCASD_22732</name>
</gene>
<dbReference type="Proteomes" id="UP000235392">
    <property type="component" value="Unassembled WGS sequence"/>
</dbReference>
<dbReference type="EMBL" id="PGCI01000699">
    <property type="protein sequence ID" value="PLW20402.1"/>
    <property type="molecule type" value="Genomic_DNA"/>
</dbReference>
<sequence length="233" mass="25081">MNNPNILPNLENYHLDENGRILVTNSNHTSNVGASTQDQSLNGAHNNHGTDPQSQISSPGGACGCGCGCDDGRGRGLGDGCGCGGGSGRGRGSKKNSSRCGQRNVTFAEQQDEGQTARVDQSSQPNQNTQSSQSNPTTQSSQTPSGQQAKARIDLNNCISQGSADTVQQVSFVTGKGRRLTNRIKDELKYITLEYQKKIHELAITYKLQSKILFKWVGGFNKIKGPNRFNNYC</sequence>
<dbReference type="Proteomes" id="UP000235388">
    <property type="component" value="Unassembled WGS sequence"/>
</dbReference>
<evidence type="ECO:0000313" key="4">
    <source>
        <dbReference type="Proteomes" id="UP000235388"/>
    </source>
</evidence>
<accession>A0A2N5SN36</accession>
<proteinExistence type="predicted"/>
<evidence type="ECO:0000313" key="5">
    <source>
        <dbReference type="Proteomes" id="UP000235392"/>
    </source>
</evidence>
<feature type="compositionally biased region" description="Low complexity" evidence="1">
    <location>
        <begin position="121"/>
        <end position="148"/>
    </location>
</feature>
<dbReference type="EMBL" id="PGCJ01000916">
    <property type="protein sequence ID" value="PLW14649.1"/>
    <property type="molecule type" value="Genomic_DNA"/>
</dbReference>
<evidence type="ECO:0000313" key="2">
    <source>
        <dbReference type="EMBL" id="PLW14649.1"/>
    </source>
</evidence>
<protein>
    <submittedName>
        <fullName evidence="2">Uncharacterized protein</fullName>
    </submittedName>
</protein>
<dbReference type="OrthoDB" id="2518014at2759"/>
<organism evidence="2 4">
    <name type="scientific">Puccinia coronata f. sp. avenae</name>
    <dbReference type="NCBI Taxonomy" id="200324"/>
    <lineage>
        <taxon>Eukaryota</taxon>
        <taxon>Fungi</taxon>
        <taxon>Dikarya</taxon>
        <taxon>Basidiomycota</taxon>
        <taxon>Pucciniomycotina</taxon>
        <taxon>Pucciniomycetes</taxon>
        <taxon>Pucciniales</taxon>
        <taxon>Pucciniaceae</taxon>
        <taxon>Puccinia</taxon>
    </lineage>
</organism>
<keyword evidence="4" id="KW-1185">Reference proteome</keyword>
<comment type="caution">
    <text evidence="2">The sequence shown here is derived from an EMBL/GenBank/DDBJ whole genome shotgun (WGS) entry which is preliminary data.</text>
</comment>
<name>A0A2N5SN36_9BASI</name>
<evidence type="ECO:0000313" key="3">
    <source>
        <dbReference type="EMBL" id="PLW20402.1"/>
    </source>
</evidence>